<protein>
    <recommendedName>
        <fullName evidence="4">Gustatory receptor</fullName>
    </recommendedName>
</protein>
<evidence type="ECO:0000313" key="3">
    <source>
        <dbReference type="Proteomes" id="UP000499080"/>
    </source>
</evidence>
<feature type="transmembrane region" description="Helical" evidence="1">
    <location>
        <begin position="27"/>
        <end position="49"/>
    </location>
</feature>
<sequence>MRAKKRIVRKICDSLQQMPCNNQLKKLNFVAFLIVCLHIIYCLPSVVYVTDLKGYGHGLENEYLRILLTSLKLYIDFLSYPGLTCLVALFYCTSCLHCSKGIQNLTEEINKFSDDSFTPTVQIGILKRKMKIDNALDEIQGAFSTSSFLVIASGFLSFSHMIGYMLIIDKEDDYTGPAIFTITIRVITSCSSMIGTLWTAGGIPVDLNRLKESFYRKAHSRYITHQVEELHIKRELLEKPDFVLSGCDIVSYRRGSILVVADGVLSKELNSLQE</sequence>
<name>A0A4Y2I3L0_ARAVE</name>
<feature type="transmembrane region" description="Helical" evidence="1">
    <location>
        <begin position="148"/>
        <end position="167"/>
    </location>
</feature>
<dbReference type="AlphaFoldDB" id="A0A4Y2I3L0"/>
<evidence type="ECO:0000313" key="2">
    <source>
        <dbReference type="EMBL" id="GBM72062.1"/>
    </source>
</evidence>
<keyword evidence="1" id="KW-0472">Membrane</keyword>
<feature type="transmembrane region" description="Helical" evidence="1">
    <location>
        <begin position="179"/>
        <end position="201"/>
    </location>
</feature>
<gene>
    <name evidence="2" type="ORF">AVEN_108213_1</name>
</gene>
<comment type="caution">
    <text evidence="2">The sequence shown here is derived from an EMBL/GenBank/DDBJ whole genome shotgun (WGS) entry which is preliminary data.</text>
</comment>
<dbReference type="Proteomes" id="UP000499080">
    <property type="component" value="Unassembled WGS sequence"/>
</dbReference>
<evidence type="ECO:0008006" key="4">
    <source>
        <dbReference type="Google" id="ProtNLM"/>
    </source>
</evidence>
<keyword evidence="3" id="KW-1185">Reference proteome</keyword>
<feature type="transmembrane region" description="Helical" evidence="1">
    <location>
        <begin position="77"/>
        <end position="96"/>
    </location>
</feature>
<accession>A0A4Y2I3L0</accession>
<evidence type="ECO:0000256" key="1">
    <source>
        <dbReference type="SAM" id="Phobius"/>
    </source>
</evidence>
<proteinExistence type="predicted"/>
<reference evidence="2 3" key="1">
    <citation type="journal article" date="2019" name="Sci. Rep.">
        <title>Orb-weaving spider Araneus ventricosus genome elucidates the spidroin gene catalogue.</title>
        <authorList>
            <person name="Kono N."/>
            <person name="Nakamura H."/>
            <person name="Ohtoshi R."/>
            <person name="Moran D.A.P."/>
            <person name="Shinohara A."/>
            <person name="Yoshida Y."/>
            <person name="Fujiwara M."/>
            <person name="Mori M."/>
            <person name="Tomita M."/>
            <person name="Arakawa K."/>
        </authorList>
    </citation>
    <scope>NUCLEOTIDE SEQUENCE [LARGE SCALE GENOMIC DNA]</scope>
</reference>
<dbReference type="OrthoDB" id="6435952at2759"/>
<keyword evidence="1" id="KW-0812">Transmembrane</keyword>
<keyword evidence="1" id="KW-1133">Transmembrane helix</keyword>
<dbReference type="EMBL" id="BGPR01002353">
    <property type="protein sequence ID" value="GBM72062.1"/>
    <property type="molecule type" value="Genomic_DNA"/>
</dbReference>
<organism evidence="2 3">
    <name type="scientific">Araneus ventricosus</name>
    <name type="common">Orbweaver spider</name>
    <name type="synonym">Epeira ventricosa</name>
    <dbReference type="NCBI Taxonomy" id="182803"/>
    <lineage>
        <taxon>Eukaryota</taxon>
        <taxon>Metazoa</taxon>
        <taxon>Ecdysozoa</taxon>
        <taxon>Arthropoda</taxon>
        <taxon>Chelicerata</taxon>
        <taxon>Arachnida</taxon>
        <taxon>Araneae</taxon>
        <taxon>Araneomorphae</taxon>
        <taxon>Entelegynae</taxon>
        <taxon>Araneoidea</taxon>
        <taxon>Araneidae</taxon>
        <taxon>Araneus</taxon>
    </lineage>
</organism>